<evidence type="ECO:0000256" key="2">
    <source>
        <dbReference type="ARBA" id="ARBA00011233"/>
    </source>
</evidence>
<dbReference type="FunFam" id="1.20.1200.10:FF:000001">
    <property type="entry name" value="Cob(I)yrinic acid a,c-diamide adenosyltransferase"/>
    <property type="match status" value="1"/>
</dbReference>
<dbReference type="KEGG" id="nmv:NITMOv2_1835"/>
<comment type="catalytic activity">
    <reaction evidence="6">
        <text>2 cob(II)alamin + reduced [electron-transfer flavoprotein] + 2 ATP = 2 adenosylcob(III)alamin + 2 triphosphate + oxidized [electron-transfer flavoprotein] + 3 H(+)</text>
        <dbReference type="Rhea" id="RHEA:28671"/>
        <dbReference type="Rhea" id="RHEA-COMP:10685"/>
        <dbReference type="Rhea" id="RHEA-COMP:10686"/>
        <dbReference type="ChEBI" id="CHEBI:15378"/>
        <dbReference type="ChEBI" id="CHEBI:16304"/>
        <dbReference type="ChEBI" id="CHEBI:18036"/>
        <dbReference type="ChEBI" id="CHEBI:18408"/>
        <dbReference type="ChEBI" id="CHEBI:30616"/>
        <dbReference type="ChEBI" id="CHEBI:57692"/>
        <dbReference type="ChEBI" id="CHEBI:58307"/>
        <dbReference type="EC" id="2.5.1.17"/>
    </reaction>
</comment>
<dbReference type="AlphaFoldDB" id="A0A0K2GBC6"/>
<keyword evidence="3 6" id="KW-0808">Transferase</keyword>
<keyword evidence="4 6" id="KW-0547">Nucleotide-binding</keyword>
<comment type="subunit">
    <text evidence="2">Homotrimer.</text>
</comment>
<dbReference type="PANTHER" id="PTHR12213:SF0">
    <property type="entry name" value="CORRINOID ADENOSYLTRANSFERASE MMAB"/>
    <property type="match status" value="1"/>
</dbReference>
<dbReference type="GO" id="GO:0005524">
    <property type="term" value="F:ATP binding"/>
    <property type="evidence" value="ECO:0007669"/>
    <property type="project" value="UniProtKB-UniRule"/>
</dbReference>
<dbReference type="SUPFAM" id="SSF89028">
    <property type="entry name" value="Cobalamin adenosyltransferase-like"/>
    <property type="match status" value="1"/>
</dbReference>
<evidence type="ECO:0000256" key="6">
    <source>
        <dbReference type="RuleBase" id="RU366026"/>
    </source>
</evidence>
<name>A0A0K2GBC6_NITMO</name>
<dbReference type="NCBIfam" id="TIGR00636">
    <property type="entry name" value="PduO_Nterm"/>
    <property type="match status" value="1"/>
</dbReference>
<dbReference type="InterPro" id="IPR016030">
    <property type="entry name" value="CblAdoTrfase-like"/>
</dbReference>
<dbReference type="Pfam" id="PF01923">
    <property type="entry name" value="Cob_adeno_trans"/>
    <property type="match status" value="1"/>
</dbReference>
<dbReference type="RefSeq" id="WP_053379448.1">
    <property type="nucleotide sequence ID" value="NZ_CP011801.1"/>
</dbReference>
<evidence type="ECO:0000256" key="1">
    <source>
        <dbReference type="ARBA" id="ARBA00007487"/>
    </source>
</evidence>
<dbReference type="EC" id="2.5.1.17" evidence="6"/>
<feature type="domain" description="Cobalamin adenosyltransferase-like" evidence="7">
    <location>
        <begin position="6"/>
        <end position="177"/>
    </location>
</feature>
<dbReference type="InterPro" id="IPR036451">
    <property type="entry name" value="CblAdoTrfase-like_sf"/>
</dbReference>
<gene>
    <name evidence="8" type="primary">yvqK</name>
    <name evidence="8" type="ORF">NITMOv2_1835</name>
</gene>
<dbReference type="PATRIC" id="fig|42253.5.peg.1805"/>
<dbReference type="STRING" id="42253.NITMOv2_1835"/>
<evidence type="ECO:0000259" key="7">
    <source>
        <dbReference type="Pfam" id="PF01923"/>
    </source>
</evidence>
<accession>A0A0K2GBC6</accession>
<dbReference type="OrthoDB" id="9778896at2"/>
<comment type="catalytic activity">
    <reaction evidence="6">
        <text>2 cob(II)yrinate a,c diamide + reduced [electron-transfer flavoprotein] + 2 ATP = 2 adenosylcob(III)yrinate a,c-diamide + 2 triphosphate + oxidized [electron-transfer flavoprotein] + 3 H(+)</text>
        <dbReference type="Rhea" id="RHEA:11528"/>
        <dbReference type="Rhea" id="RHEA-COMP:10685"/>
        <dbReference type="Rhea" id="RHEA-COMP:10686"/>
        <dbReference type="ChEBI" id="CHEBI:15378"/>
        <dbReference type="ChEBI" id="CHEBI:18036"/>
        <dbReference type="ChEBI" id="CHEBI:30616"/>
        <dbReference type="ChEBI" id="CHEBI:57692"/>
        <dbReference type="ChEBI" id="CHEBI:58307"/>
        <dbReference type="ChEBI" id="CHEBI:58503"/>
        <dbReference type="ChEBI" id="CHEBI:58537"/>
        <dbReference type="EC" id="2.5.1.17"/>
    </reaction>
</comment>
<proteinExistence type="inferred from homology"/>
<protein>
    <recommendedName>
        <fullName evidence="6">Corrinoid adenosyltransferase</fullName>
        <ecNumber evidence="6">2.5.1.17</ecNumber>
    </recommendedName>
    <alternativeName>
        <fullName evidence="6">Cob(II)alamin adenosyltransferase</fullName>
    </alternativeName>
    <alternativeName>
        <fullName evidence="6">Cob(II)yrinic acid a,c-diamide adenosyltransferase</fullName>
    </alternativeName>
    <alternativeName>
        <fullName evidence="6">Cobinamide/cobalamin adenosyltransferase</fullName>
    </alternativeName>
</protein>
<evidence type="ECO:0000313" key="9">
    <source>
        <dbReference type="Proteomes" id="UP000069205"/>
    </source>
</evidence>
<dbReference type="PANTHER" id="PTHR12213">
    <property type="entry name" value="CORRINOID ADENOSYLTRANSFERASE"/>
    <property type="match status" value="1"/>
</dbReference>
<dbReference type="EMBL" id="CP011801">
    <property type="protein sequence ID" value="ALA58255.1"/>
    <property type="molecule type" value="Genomic_DNA"/>
</dbReference>
<dbReference type="GO" id="GO:0009236">
    <property type="term" value="P:cobalamin biosynthetic process"/>
    <property type="evidence" value="ECO:0007669"/>
    <property type="project" value="UniProtKB-UniRule"/>
</dbReference>
<evidence type="ECO:0000256" key="5">
    <source>
        <dbReference type="ARBA" id="ARBA00022840"/>
    </source>
</evidence>
<organism evidence="8 9">
    <name type="scientific">Nitrospira moscoviensis</name>
    <dbReference type="NCBI Taxonomy" id="42253"/>
    <lineage>
        <taxon>Bacteria</taxon>
        <taxon>Pseudomonadati</taxon>
        <taxon>Nitrospirota</taxon>
        <taxon>Nitrospiria</taxon>
        <taxon>Nitrospirales</taxon>
        <taxon>Nitrospiraceae</taxon>
        <taxon>Nitrospira</taxon>
    </lineage>
</organism>
<evidence type="ECO:0000256" key="4">
    <source>
        <dbReference type="ARBA" id="ARBA00022741"/>
    </source>
</evidence>
<keyword evidence="9" id="KW-1185">Reference proteome</keyword>
<keyword evidence="5 6" id="KW-0067">ATP-binding</keyword>
<keyword evidence="6" id="KW-0169">Cobalamin biosynthesis</keyword>
<comment type="similarity">
    <text evidence="1 6">Belongs to the Cob(I)alamin adenosyltransferase family.</text>
</comment>
<comment type="pathway">
    <text evidence="6">Cofactor biosynthesis; adenosylcobalamin biosynthesis; adenosylcobalamin from cob(II)yrinate a,c-diamide: step 2/7.</text>
</comment>
<dbReference type="InterPro" id="IPR029499">
    <property type="entry name" value="PduO-typ"/>
</dbReference>
<evidence type="ECO:0000313" key="8">
    <source>
        <dbReference type="EMBL" id="ALA58255.1"/>
    </source>
</evidence>
<dbReference type="GO" id="GO:0008817">
    <property type="term" value="F:corrinoid adenosyltransferase activity"/>
    <property type="evidence" value="ECO:0007669"/>
    <property type="project" value="UniProtKB-UniRule"/>
</dbReference>
<dbReference type="Gene3D" id="1.20.1200.10">
    <property type="entry name" value="Cobalamin adenosyltransferase-like"/>
    <property type="match status" value="1"/>
</dbReference>
<sequence>MRITKVYTRTGDAGQTRLAGGQQVWKDSLRVDAYGTVDELNASIGIVRVMNAEMGAMYAEAQQLEDDLRWIQNKLFDIGGILATAPGQTFKHMPQVTEKDVTKLEKMIDRRQKDLAPLKEFILPGGGKVSGFLHQARTIGRRAERICVRLSKEEPVDAVLIKYLNRLSDALFVLARWTAKVQGEPEFLWERDGAKKTE</sequence>
<reference evidence="8 9" key="1">
    <citation type="journal article" date="2015" name="Proc. Natl. Acad. Sci. U.S.A.">
        <title>Expanded metabolic versatility of ubiquitous nitrite-oxidizing bacteria from the genus Nitrospira.</title>
        <authorList>
            <person name="Koch H."/>
            <person name="Lucker S."/>
            <person name="Albertsen M."/>
            <person name="Kitzinger K."/>
            <person name="Herbold C."/>
            <person name="Spieck E."/>
            <person name="Nielsen P.H."/>
            <person name="Wagner M."/>
            <person name="Daims H."/>
        </authorList>
    </citation>
    <scope>NUCLEOTIDE SEQUENCE [LARGE SCALE GENOMIC DNA]</scope>
    <source>
        <strain evidence="8 9">NSP M-1</strain>
    </source>
</reference>
<dbReference type="UniPathway" id="UPA00148">
    <property type="reaction ID" value="UER00233"/>
</dbReference>
<evidence type="ECO:0000256" key="3">
    <source>
        <dbReference type="ARBA" id="ARBA00022679"/>
    </source>
</evidence>
<dbReference type="Proteomes" id="UP000069205">
    <property type="component" value="Chromosome"/>
</dbReference>